<dbReference type="PRINTS" id="PR00038">
    <property type="entry name" value="HTHLUXR"/>
</dbReference>
<evidence type="ECO:0000256" key="3">
    <source>
        <dbReference type="ARBA" id="ARBA00023163"/>
    </source>
</evidence>
<dbReference type="SUPFAM" id="SSF46894">
    <property type="entry name" value="C-terminal effector domain of the bipartite response regulators"/>
    <property type="match status" value="1"/>
</dbReference>
<evidence type="ECO:0000256" key="1">
    <source>
        <dbReference type="ARBA" id="ARBA00023015"/>
    </source>
</evidence>
<evidence type="ECO:0000313" key="7">
    <source>
        <dbReference type="Proteomes" id="UP000742786"/>
    </source>
</evidence>
<keyword evidence="2" id="KW-0238">DNA-binding</keyword>
<dbReference type="Gene3D" id="1.10.10.10">
    <property type="entry name" value="Winged helix-like DNA-binding domain superfamily/Winged helix DNA-binding domain"/>
    <property type="match status" value="1"/>
</dbReference>
<dbReference type="PROSITE" id="PS50043">
    <property type="entry name" value="HTH_LUXR_2"/>
    <property type="match status" value="1"/>
</dbReference>
<sequence length="283" mass="31251">MHTKEIETIAQREPAGAKIGAADPAAGDGSTLDPIALEAIELNLEASLRVYTDHHFFTWTQGLLQNLIRHELLICVLRNGDNKQSQVDSFSTAQADPGLFSRLYREDASLAEKLVEEWEAHNFQPVVLDAEKNAIFADSALARAVNRLGASTIIMHGTHDSHARMVSLFLFACRGKDTDASLLRRVEMLAPFLHAAWVRTKISLSAKAGKSEAHPSERDLLTLRELEVLKWVCQGKSNIEIGIILGISPLTVKNHVQGILRRLNVQNRTQAVGKAINLNILKC</sequence>
<dbReference type="SMART" id="SM00421">
    <property type="entry name" value="HTH_LUXR"/>
    <property type="match status" value="1"/>
</dbReference>
<dbReference type="Pfam" id="PF00196">
    <property type="entry name" value="GerE"/>
    <property type="match status" value="1"/>
</dbReference>
<dbReference type="GO" id="GO:0003677">
    <property type="term" value="F:DNA binding"/>
    <property type="evidence" value="ECO:0007669"/>
    <property type="project" value="UniProtKB-KW"/>
</dbReference>
<dbReference type="RefSeq" id="WP_220634904.1">
    <property type="nucleotide sequence ID" value="NZ_CAJQUM010000001.1"/>
</dbReference>
<accession>A0A916N1N5</accession>
<dbReference type="Proteomes" id="UP000742786">
    <property type="component" value="Unassembled WGS sequence"/>
</dbReference>
<dbReference type="EMBL" id="CAJQUM010000001">
    <property type="protein sequence ID" value="CAG4882877.1"/>
    <property type="molecule type" value="Genomic_DNA"/>
</dbReference>
<keyword evidence="1" id="KW-0805">Transcription regulation</keyword>
<dbReference type="NCBIfam" id="TIGR03020">
    <property type="entry name" value="EpsA"/>
    <property type="match status" value="1"/>
</dbReference>
<organism evidence="6 7">
    <name type="scientific">Georgfuchsia toluolica</name>
    <dbReference type="NCBI Taxonomy" id="424218"/>
    <lineage>
        <taxon>Bacteria</taxon>
        <taxon>Pseudomonadati</taxon>
        <taxon>Pseudomonadota</taxon>
        <taxon>Betaproteobacteria</taxon>
        <taxon>Nitrosomonadales</taxon>
        <taxon>Sterolibacteriaceae</taxon>
        <taxon>Georgfuchsia</taxon>
    </lineage>
</organism>
<feature type="region of interest" description="Disordered" evidence="4">
    <location>
        <begin position="1"/>
        <end position="25"/>
    </location>
</feature>
<dbReference type="InterPro" id="IPR017470">
    <property type="entry name" value="Tscrpt_reg_EpsA"/>
</dbReference>
<dbReference type="AlphaFoldDB" id="A0A916N1N5"/>
<gene>
    <name evidence="6" type="ORF">GTOL_10759</name>
</gene>
<dbReference type="CDD" id="cd06170">
    <property type="entry name" value="LuxR_C_like"/>
    <property type="match status" value="1"/>
</dbReference>
<evidence type="ECO:0000313" key="6">
    <source>
        <dbReference type="EMBL" id="CAG4882877.1"/>
    </source>
</evidence>
<keyword evidence="7" id="KW-1185">Reference proteome</keyword>
<dbReference type="PANTHER" id="PTHR44688">
    <property type="entry name" value="DNA-BINDING TRANSCRIPTIONAL ACTIVATOR DEVR_DOSR"/>
    <property type="match status" value="1"/>
</dbReference>
<dbReference type="GO" id="GO:0006355">
    <property type="term" value="P:regulation of DNA-templated transcription"/>
    <property type="evidence" value="ECO:0007669"/>
    <property type="project" value="InterPro"/>
</dbReference>
<evidence type="ECO:0000256" key="2">
    <source>
        <dbReference type="ARBA" id="ARBA00023125"/>
    </source>
</evidence>
<evidence type="ECO:0000259" key="5">
    <source>
        <dbReference type="PROSITE" id="PS50043"/>
    </source>
</evidence>
<comment type="caution">
    <text evidence="6">The sequence shown here is derived from an EMBL/GenBank/DDBJ whole genome shotgun (WGS) entry which is preliminary data.</text>
</comment>
<feature type="domain" description="HTH luxR-type" evidence="5">
    <location>
        <begin position="214"/>
        <end position="279"/>
    </location>
</feature>
<proteinExistence type="predicted"/>
<keyword evidence="3" id="KW-0804">Transcription</keyword>
<reference evidence="6" key="1">
    <citation type="submission" date="2021-04" db="EMBL/GenBank/DDBJ databases">
        <authorList>
            <person name="Hornung B."/>
        </authorList>
    </citation>
    <scope>NUCLEOTIDE SEQUENCE</scope>
    <source>
        <strain evidence="6">G5G6</strain>
    </source>
</reference>
<protein>
    <recommendedName>
        <fullName evidence="5">HTH luxR-type domain-containing protein</fullName>
    </recommendedName>
</protein>
<dbReference type="InterPro" id="IPR000792">
    <property type="entry name" value="Tscrpt_reg_LuxR_C"/>
</dbReference>
<dbReference type="InterPro" id="IPR036388">
    <property type="entry name" value="WH-like_DNA-bd_sf"/>
</dbReference>
<dbReference type="PANTHER" id="PTHR44688:SF16">
    <property type="entry name" value="DNA-BINDING TRANSCRIPTIONAL ACTIVATOR DEVR_DOSR"/>
    <property type="match status" value="1"/>
</dbReference>
<name>A0A916N1N5_9PROT</name>
<feature type="compositionally biased region" description="Low complexity" evidence="4">
    <location>
        <begin position="14"/>
        <end position="25"/>
    </location>
</feature>
<dbReference type="InterPro" id="IPR016032">
    <property type="entry name" value="Sig_transdc_resp-reg_C-effctor"/>
</dbReference>
<evidence type="ECO:0000256" key="4">
    <source>
        <dbReference type="SAM" id="MobiDB-lite"/>
    </source>
</evidence>